<organism evidence="3 4">
    <name type="scientific">Noviherbaspirillum galbum</name>
    <dbReference type="NCBI Taxonomy" id="2709383"/>
    <lineage>
        <taxon>Bacteria</taxon>
        <taxon>Pseudomonadati</taxon>
        <taxon>Pseudomonadota</taxon>
        <taxon>Betaproteobacteria</taxon>
        <taxon>Burkholderiales</taxon>
        <taxon>Oxalobacteraceae</taxon>
        <taxon>Noviherbaspirillum</taxon>
    </lineage>
</organism>
<evidence type="ECO:0000313" key="4">
    <source>
        <dbReference type="Proteomes" id="UP000482155"/>
    </source>
</evidence>
<dbReference type="InterPro" id="IPR036163">
    <property type="entry name" value="HMA_dom_sf"/>
</dbReference>
<evidence type="ECO:0000313" key="3">
    <source>
        <dbReference type="EMBL" id="NEX62959.1"/>
    </source>
</evidence>
<dbReference type="AlphaFoldDB" id="A0A6B3SYE2"/>
<reference evidence="3 4" key="1">
    <citation type="submission" date="2020-02" db="EMBL/GenBank/DDBJ databases">
        <authorList>
            <person name="Kim M.K."/>
        </authorList>
    </citation>
    <scope>NUCLEOTIDE SEQUENCE [LARGE SCALE GENOMIC DNA]</scope>
    <source>
        <strain evidence="3 4">17J57-3</strain>
    </source>
</reference>
<keyword evidence="4" id="KW-1185">Reference proteome</keyword>
<dbReference type="InterPro" id="IPR017969">
    <property type="entry name" value="Heavy-metal-associated_CS"/>
</dbReference>
<dbReference type="Proteomes" id="UP000482155">
    <property type="component" value="Unassembled WGS sequence"/>
</dbReference>
<dbReference type="CDD" id="cd00371">
    <property type="entry name" value="HMA"/>
    <property type="match status" value="1"/>
</dbReference>
<name>A0A6B3SYE2_9BURK</name>
<proteinExistence type="predicted"/>
<dbReference type="InterPro" id="IPR006121">
    <property type="entry name" value="HMA_dom"/>
</dbReference>
<dbReference type="PROSITE" id="PS01047">
    <property type="entry name" value="HMA_1"/>
    <property type="match status" value="1"/>
</dbReference>
<protein>
    <submittedName>
        <fullName evidence="3">Heavy-metal-associated domain-containing protein</fullName>
    </submittedName>
</protein>
<dbReference type="Pfam" id="PF00403">
    <property type="entry name" value="HMA"/>
    <property type="match status" value="1"/>
</dbReference>
<accession>A0A6B3SYE2</accession>
<comment type="caution">
    <text evidence="3">The sequence shown here is derived from an EMBL/GenBank/DDBJ whole genome shotgun (WGS) entry which is preliminary data.</text>
</comment>
<gene>
    <name evidence="3" type="ORF">G3574_17900</name>
</gene>
<evidence type="ECO:0000259" key="2">
    <source>
        <dbReference type="PROSITE" id="PS50846"/>
    </source>
</evidence>
<dbReference type="GO" id="GO:0046872">
    <property type="term" value="F:metal ion binding"/>
    <property type="evidence" value="ECO:0007669"/>
    <property type="project" value="UniProtKB-KW"/>
</dbReference>
<dbReference type="PROSITE" id="PS50846">
    <property type="entry name" value="HMA_2"/>
    <property type="match status" value="1"/>
</dbReference>
<sequence>MYELQVDGMTCAGCAGRVTRAVRGVDGAAKVHVDLKGKTVQVQTSAPLDVVRSAIVGAGYPVTSEDLD</sequence>
<evidence type="ECO:0000256" key="1">
    <source>
        <dbReference type="ARBA" id="ARBA00022723"/>
    </source>
</evidence>
<keyword evidence="1" id="KW-0479">Metal-binding</keyword>
<dbReference type="Gene3D" id="3.30.70.100">
    <property type="match status" value="1"/>
</dbReference>
<dbReference type="SUPFAM" id="SSF55008">
    <property type="entry name" value="HMA, heavy metal-associated domain"/>
    <property type="match status" value="1"/>
</dbReference>
<feature type="domain" description="HMA" evidence="2">
    <location>
        <begin position="1"/>
        <end position="63"/>
    </location>
</feature>
<dbReference type="RefSeq" id="WP_163966193.1">
    <property type="nucleotide sequence ID" value="NZ_JAAIVB010000064.1"/>
</dbReference>
<dbReference type="EMBL" id="JAAIVB010000064">
    <property type="protein sequence ID" value="NEX62959.1"/>
    <property type="molecule type" value="Genomic_DNA"/>
</dbReference>